<name>A0ABN9WYQ0_9DINO</name>
<feature type="compositionally biased region" description="Low complexity" evidence="1">
    <location>
        <begin position="192"/>
        <end position="207"/>
    </location>
</feature>
<evidence type="ECO:0000256" key="1">
    <source>
        <dbReference type="SAM" id="MobiDB-lite"/>
    </source>
</evidence>
<feature type="region of interest" description="Disordered" evidence="1">
    <location>
        <begin position="1"/>
        <end position="40"/>
    </location>
</feature>
<organism evidence="2 3">
    <name type="scientific">Prorocentrum cordatum</name>
    <dbReference type="NCBI Taxonomy" id="2364126"/>
    <lineage>
        <taxon>Eukaryota</taxon>
        <taxon>Sar</taxon>
        <taxon>Alveolata</taxon>
        <taxon>Dinophyceae</taxon>
        <taxon>Prorocentrales</taxon>
        <taxon>Prorocentraceae</taxon>
        <taxon>Prorocentrum</taxon>
    </lineage>
</organism>
<comment type="caution">
    <text evidence="2">The sequence shown here is derived from an EMBL/GenBank/DDBJ whole genome shotgun (WGS) entry which is preliminary data.</text>
</comment>
<evidence type="ECO:0000313" key="2">
    <source>
        <dbReference type="EMBL" id="CAK0890768.1"/>
    </source>
</evidence>
<accession>A0ABN9WYQ0</accession>
<feature type="compositionally biased region" description="Low complexity" evidence="1">
    <location>
        <begin position="142"/>
        <end position="170"/>
    </location>
</feature>
<evidence type="ECO:0000313" key="3">
    <source>
        <dbReference type="Proteomes" id="UP001189429"/>
    </source>
</evidence>
<proteinExistence type="predicted"/>
<dbReference type="EMBL" id="CAUYUJ010019391">
    <property type="protein sequence ID" value="CAK0890768.1"/>
    <property type="molecule type" value="Genomic_DNA"/>
</dbReference>
<feature type="non-terminal residue" evidence="2">
    <location>
        <position position="1"/>
    </location>
</feature>
<keyword evidence="3" id="KW-1185">Reference proteome</keyword>
<protein>
    <submittedName>
        <fullName evidence="2">Uncharacterized protein</fullName>
    </submittedName>
</protein>
<gene>
    <name evidence="2" type="ORF">PCOR1329_LOCUS70873</name>
</gene>
<feature type="region of interest" description="Disordered" evidence="1">
    <location>
        <begin position="139"/>
        <end position="208"/>
    </location>
</feature>
<feature type="compositionally biased region" description="Low complexity" evidence="1">
    <location>
        <begin position="1"/>
        <end position="16"/>
    </location>
</feature>
<dbReference type="Proteomes" id="UP001189429">
    <property type="component" value="Unassembled WGS sequence"/>
</dbReference>
<reference evidence="2" key="1">
    <citation type="submission" date="2023-10" db="EMBL/GenBank/DDBJ databases">
        <authorList>
            <person name="Chen Y."/>
            <person name="Shah S."/>
            <person name="Dougan E. K."/>
            <person name="Thang M."/>
            <person name="Chan C."/>
        </authorList>
    </citation>
    <scope>NUCLEOTIDE SEQUENCE [LARGE SCALE GENOMIC DNA]</scope>
</reference>
<sequence length="279" mass="28885">VAAPPAAQRSPAAGRAPPEEERPAPSEDPGGGPRPRRGGELAELSAVLASDQGFVSALSTSLKGELRDWLDDQFETHWARWQEEGRLAVPVSGVLAEKAADWPLAQRTSLLDRGGRAGAREDGLAGVEAYVAKKVAEERAGVSEAGVPAPGGAASWPAARAPRQAAAGQGPTPPGSAPDPLAAQAVASTRTAPEGSSAPSPSEQGPARQPLLLPSARLILERSGLEALRACDRLSLADPATGTRLPVTGLGVSYDTQRRRRLPVILPRRQDGSLEALAF</sequence>